<dbReference type="SMART" id="SM00408">
    <property type="entry name" value="IGc2"/>
    <property type="match status" value="6"/>
</dbReference>
<dbReference type="PANTHER" id="PTHR11640">
    <property type="entry name" value="NEPHRIN"/>
    <property type="match status" value="1"/>
</dbReference>
<evidence type="ECO:0000256" key="5">
    <source>
        <dbReference type="ARBA" id="ARBA00023319"/>
    </source>
</evidence>
<dbReference type="GO" id="GO:0050839">
    <property type="term" value="F:cell adhesion molecule binding"/>
    <property type="evidence" value="ECO:0007669"/>
    <property type="project" value="TreeGrafter"/>
</dbReference>
<dbReference type="Proteomes" id="UP001208570">
    <property type="component" value="Unassembled WGS sequence"/>
</dbReference>
<evidence type="ECO:0000256" key="4">
    <source>
        <dbReference type="ARBA" id="ARBA00023180"/>
    </source>
</evidence>
<feature type="domain" description="Ig-like" evidence="6">
    <location>
        <begin position="1186"/>
        <end position="1277"/>
    </location>
</feature>
<proteinExistence type="predicted"/>
<dbReference type="InterPro" id="IPR013783">
    <property type="entry name" value="Ig-like_fold"/>
</dbReference>
<dbReference type="InterPro" id="IPR036179">
    <property type="entry name" value="Ig-like_dom_sf"/>
</dbReference>
<dbReference type="Pfam" id="PF13927">
    <property type="entry name" value="Ig_3"/>
    <property type="match status" value="5"/>
</dbReference>
<dbReference type="Pfam" id="PF07714">
    <property type="entry name" value="PK_Tyr_Ser-Thr"/>
    <property type="match status" value="1"/>
</dbReference>
<dbReference type="GO" id="GO:0005886">
    <property type="term" value="C:plasma membrane"/>
    <property type="evidence" value="ECO:0007669"/>
    <property type="project" value="TreeGrafter"/>
</dbReference>
<dbReference type="InterPro" id="IPR051275">
    <property type="entry name" value="Cell_adhesion_signaling"/>
</dbReference>
<evidence type="ECO:0000313" key="7">
    <source>
        <dbReference type="EMBL" id="KAK2142461.1"/>
    </source>
</evidence>
<comment type="caution">
    <text evidence="7">The sequence shown here is derived from an EMBL/GenBank/DDBJ whole genome shotgun (WGS) entry which is preliminary data.</text>
</comment>
<dbReference type="InterPro" id="IPR003599">
    <property type="entry name" value="Ig_sub"/>
</dbReference>
<feature type="domain" description="Ig-like" evidence="6">
    <location>
        <begin position="566"/>
        <end position="657"/>
    </location>
</feature>
<sequence>MGAKRACQRKMGRSVDMIIRNLQVDDAMHNYMLKIVLDGKDDVINRQAWIVIYRPPDEPKLISEGSHEHFVMTCVGNSTSIMPVNIPYNVKPKITFHWIVDKRFKPNDSRYSISGPANETITLTHVESFNHYLLFECIAHETGSPYTESFRAMVKVAYRPKLNIKQTPRGDLIQGVDVTLTCTVDSRPYPHYIGWYNVTGLARHHFPCSNSTKTECSLRLSNIDILHSGTYQCEAFNGVGGSPVKRNKTIRVFGPTRWIKLEPANRVRKIDIGGDATFKIWIIARPFPRPDQWHWRFSPSNTYYRNTTNPANVHLRASKDVAILDITKVTQNHYGGYFVWANNAYGGWKEDSLNFSLTSAYAPKLSVNQLPDGNVVEGSTLTLTCIADGEPHPFLFRWMNITNFDEVDLGCTKKNQTHCSLILSNLSIFHTGAYECLANNGAVGAPVNIKRNITVFGPARWNKLEPANRFLQIGIGGSAIFKVAIIARPFPRPDEWHWTFSPSNISHSVLTHPPDVHMVINDGLAILNITNVTRNHYGTYYVWTDNAYGGWKKDDLGFSLASTNAPKLSVKQLPDGVVVEGSTLTLTCIADGEPHPFFFRWMNITNFEEVDLGCTKKNQTQCSLILSNLSIFHTGTYECLANNGAVGAPVNIKRNITVFGPARWNKLEPANRFLQIGIGGSAVFKASIIARPFPRPDEWHWTFSPSNISHYVLTHPPDVHMVINVGLAILNITKVTRNHYGTYYVWTHNAYGGWKKDDLGFSLASTNAPKLSVNQLPGGVVVEGSTLTLTCIADGEPHPFLFRWMNITNFDEVDLGCTKKSQTQCSLILSNLSIFHTGTYECLANNGAVGAPVNIKRNITVFGPARWNKLEPANRFLQIGIGGIAIFKASIIARPFPRPDEWHWTFSPSNTSNSVLTHPPDVHMVINDGLAILNITNVTRNHYGTYYVWTDNAYGGWKKDDLGFSLASTRPARWNKLEPANRFLQIGIGGSAIFKASIIARPFPRPDEWHWTFSPSNISHSVLTHPPDVHMVINVGLAILKITKVTRNHYGTYYVWTDNAYGGWKKDDLGFSLASTRPARWNKLEPANRFLQIGIGGSAIFKASIIARPFPRPDEWHWTFSPSNISHSVLTHPPDVHMVINDGLAILNITNVTRIHYGTYYVWTDNAYGGWKKDDLRFSLASTNAPKLSVKQLPDGVVVEGSTLTLTCIAEGEPHPFLFRWMNITNFDEVVLGCTKKNQTQCSLILSNLSIFHTGTYECLANNGAVGAPVNIKRNITVFGPARWNKLEPANRFLQIGIGGSAIFKASIIARPFPRPDEWHWTFLPSNISNSVLTHPPDVHMVINDGLAILNITNVTRNHYGTYYVWTDNAYGGWKKDDLGFSLASTNAPKLYVKQLPDGVVMECFTLTLKCIAEGEPHPFLFRWMNITILDEVDLGCTKKNQTHCSLILSNLSIFHTGTYECLANNGAVGAPVNIKRNITVFGPARWNKLEPANRFLQIGIGGSAIFKVSIKARPFPRLDEWHWTFSPSNISHSVLSHPPNVHMVINDGLAILKIANVTRNHYGTYYVWTDNAYGGWKKDDLGFSLASPSPARWLKLQPATKVYRSNVGAVGQFKVWVTGRPLPTADQWHWKFSYGEFVDAKRVQPENVKLTVFANIAVLSIDIITANHFGNYYLWARNSYGGWKGEDIMFQLIEKQVVNETDNQRTFDYDITDISPFRIRVHLISEFNQTYTIRFTNPATGVAREETDIQFKGHDGKSDMNYDITDGIEPETEYYLEVVGVNSNGVRTTTGVFRVFVPENIVVPHQRRKRAIAKEVHDFKKDVNLIQPNASAWSFSFWIYQGDILLTPEQYVVTVKCLKKQSNRKRLGRNNVDTNPNSHVPLIGECNMDIIRSENTDVDKKANLNMLPRLPDADILQSNFNRLLPKQIILISLISDGNVYQVWKGRVLETEPRKDVIVKIDKGNESLVMEFAPLGNLKQYLGVKANEYSSDLMRSPSSDAIQFISQIFQGVEAVYGLQIPRPIPWLSPEAILLNHIPESDVWSFGVLMWEVLSEACDITKRAPNCLREHSVSAGDKGKDPFGEFNKDEVKLEILRGQRLSKPTKCTTEMFDVMALCWMQTPSNRPTMNDLRDMLLKIPGLKL</sequence>
<dbReference type="SUPFAM" id="SSF56112">
    <property type="entry name" value="Protein kinase-like (PK-like)"/>
    <property type="match status" value="1"/>
</dbReference>
<evidence type="ECO:0000256" key="3">
    <source>
        <dbReference type="ARBA" id="ARBA00023157"/>
    </source>
</evidence>
<feature type="domain" description="Ig-like" evidence="6">
    <location>
        <begin position="160"/>
        <end position="251"/>
    </location>
</feature>
<dbReference type="InterPro" id="IPR003598">
    <property type="entry name" value="Ig_sub2"/>
</dbReference>
<gene>
    <name evidence="7" type="ORF">LSH36_951g00034</name>
</gene>
<dbReference type="PROSITE" id="PS50835">
    <property type="entry name" value="IG_LIKE"/>
    <property type="match status" value="6"/>
</dbReference>
<evidence type="ECO:0000259" key="6">
    <source>
        <dbReference type="PROSITE" id="PS50835"/>
    </source>
</evidence>
<dbReference type="GO" id="GO:0004672">
    <property type="term" value="F:protein kinase activity"/>
    <property type="evidence" value="ECO:0007669"/>
    <property type="project" value="InterPro"/>
</dbReference>
<accession>A0AAD9IXM6</accession>
<keyword evidence="4" id="KW-0325">Glycoprotein</keyword>
<keyword evidence="2" id="KW-0472">Membrane</keyword>
<feature type="domain" description="Ig-like" evidence="6">
    <location>
        <begin position="1389"/>
        <end position="1480"/>
    </location>
</feature>
<dbReference type="SUPFAM" id="SSF48726">
    <property type="entry name" value="Immunoglobulin"/>
    <property type="match status" value="14"/>
</dbReference>
<evidence type="ECO:0000256" key="1">
    <source>
        <dbReference type="ARBA" id="ARBA00004479"/>
    </source>
</evidence>
<dbReference type="SMART" id="SM00409">
    <property type="entry name" value="IG"/>
    <property type="match status" value="15"/>
</dbReference>
<dbReference type="PANTHER" id="PTHR11640:SF164">
    <property type="entry name" value="MAM DOMAIN-CONTAINING GLYCOSYLPHOSPHATIDYLINOSITOL ANCHOR PROTEIN 1"/>
    <property type="match status" value="1"/>
</dbReference>
<dbReference type="EMBL" id="JAODUP010000951">
    <property type="protein sequence ID" value="KAK2142461.1"/>
    <property type="molecule type" value="Genomic_DNA"/>
</dbReference>
<dbReference type="GO" id="GO:0098609">
    <property type="term" value="P:cell-cell adhesion"/>
    <property type="evidence" value="ECO:0007669"/>
    <property type="project" value="TreeGrafter"/>
</dbReference>
<dbReference type="Gene3D" id="1.10.510.10">
    <property type="entry name" value="Transferase(Phosphotransferase) domain 1"/>
    <property type="match status" value="1"/>
</dbReference>
<organism evidence="7 8">
    <name type="scientific">Paralvinella palmiformis</name>
    <dbReference type="NCBI Taxonomy" id="53620"/>
    <lineage>
        <taxon>Eukaryota</taxon>
        <taxon>Metazoa</taxon>
        <taxon>Spiralia</taxon>
        <taxon>Lophotrochozoa</taxon>
        <taxon>Annelida</taxon>
        <taxon>Polychaeta</taxon>
        <taxon>Sedentaria</taxon>
        <taxon>Canalipalpata</taxon>
        <taxon>Terebellida</taxon>
        <taxon>Terebelliformia</taxon>
        <taxon>Alvinellidae</taxon>
        <taxon>Paralvinella</taxon>
    </lineage>
</organism>
<evidence type="ECO:0000313" key="8">
    <source>
        <dbReference type="Proteomes" id="UP001208570"/>
    </source>
</evidence>
<dbReference type="GO" id="GO:0005911">
    <property type="term" value="C:cell-cell junction"/>
    <property type="evidence" value="ECO:0007669"/>
    <property type="project" value="TreeGrafter"/>
</dbReference>
<dbReference type="InterPro" id="IPR007110">
    <property type="entry name" value="Ig-like_dom"/>
</dbReference>
<protein>
    <recommendedName>
        <fullName evidence="6">Ig-like domain-containing protein</fullName>
    </recommendedName>
</protein>
<dbReference type="InterPro" id="IPR011009">
    <property type="entry name" value="Kinase-like_dom_sf"/>
</dbReference>
<keyword evidence="5" id="KW-0393">Immunoglobulin domain</keyword>
<evidence type="ECO:0000256" key="2">
    <source>
        <dbReference type="ARBA" id="ARBA00023136"/>
    </source>
</evidence>
<feature type="domain" description="Ig-like" evidence="6">
    <location>
        <begin position="769"/>
        <end position="860"/>
    </location>
</feature>
<dbReference type="InterPro" id="IPR001245">
    <property type="entry name" value="Ser-Thr/Tyr_kinase_cat_dom"/>
</dbReference>
<dbReference type="CDD" id="cd00096">
    <property type="entry name" value="Ig"/>
    <property type="match status" value="4"/>
</dbReference>
<comment type="subcellular location">
    <subcellularLocation>
        <location evidence="1">Membrane</location>
        <topology evidence="1">Single-pass type I membrane protein</topology>
    </subcellularLocation>
</comment>
<dbReference type="Gene3D" id="2.60.40.10">
    <property type="entry name" value="Immunoglobulins"/>
    <property type="match status" value="6"/>
</dbReference>
<keyword evidence="3" id="KW-1015">Disulfide bond</keyword>
<feature type="domain" description="Ig-like" evidence="6">
    <location>
        <begin position="363"/>
        <end position="454"/>
    </location>
</feature>
<keyword evidence="8" id="KW-1185">Reference proteome</keyword>
<name>A0AAD9IXM6_9ANNE</name>
<reference evidence="7" key="1">
    <citation type="journal article" date="2023" name="Mol. Biol. Evol.">
        <title>Third-Generation Sequencing Reveals the Adaptive Role of the Epigenome in Three Deep-Sea Polychaetes.</title>
        <authorList>
            <person name="Perez M."/>
            <person name="Aroh O."/>
            <person name="Sun Y."/>
            <person name="Lan Y."/>
            <person name="Juniper S.K."/>
            <person name="Young C.R."/>
            <person name="Angers B."/>
            <person name="Qian P.Y."/>
        </authorList>
    </citation>
    <scope>NUCLEOTIDE SEQUENCE</scope>
    <source>
        <strain evidence="7">P08H-3</strain>
    </source>
</reference>